<dbReference type="CDD" id="cd17502">
    <property type="entry name" value="MFS_Azr1_MDR_like"/>
    <property type="match status" value="1"/>
</dbReference>
<feature type="transmembrane region" description="Helical" evidence="6">
    <location>
        <begin position="276"/>
        <end position="293"/>
    </location>
</feature>
<reference evidence="9 10" key="1">
    <citation type="submission" date="2020-03" db="EMBL/GenBank/DDBJ databases">
        <title>Draft Genome Sequence of Cudoniella acicularis.</title>
        <authorList>
            <person name="Buettner E."/>
            <person name="Kellner H."/>
        </authorList>
    </citation>
    <scope>NUCLEOTIDE SEQUENCE [LARGE SCALE GENOMIC DNA]</scope>
    <source>
        <strain evidence="9 10">DSM 108380</strain>
    </source>
</reference>
<dbReference type="GO" id="GO:0022857">
    <property type="term" value="F:transmembrane transporter activity"/>
    <property type="evidence" value="ECO:0007669"/>
    <property type="project" value="InterPro"/>
</dbReference>
<feature type="transmembrane region" description="Helical" evidence="6">
    <location>
        <begin position="536"/>
        <end position="557"/>
    </location>
</feature>
<feature type="transmembrane region" description="Helical" evidence="6">
    <location>
        <begin position="246"/>
        <end position="264"/>
    </location>
</feature>
<dbReference type="InterPro" id="IPR016181">
    <property type="entry name" value="Acyl_CoA_acyltransferase"/>
</dbReference>
<feature type="transmembrane region" description="Helical" evidence="6">
    <location>
        <begin position="362"/>
        <end position="383"/>
    </location>
</feature>
<feature type="transmembrane region" description="Helical" evidence="6">
    <location>
        <begin position="429"/>
        <end position="451"/>
    </location>
</feature>
<dbReference type="PROSITE" id="PS51186">
    <property type="entry name" value="GNAT"/>
    <property type="match status" value="1"/>
</dbReference>
<evidence type="ECO:0000313" key="9">
    <source>
        <dbReference type="EMBL" id="KAF4634827.1"/>
    </source>
</evidence>
<gene>
    <name evidence="9" type="ORF">G7Y89_g3276</name>
</gene>
<evidence type="ECO:0000256" key="6">
    <source>
        <dbReference type="SAM" id="Phobius"/>
    </source>
</evidence>
<dbReference type="Pfam" id="PF07690">
    <property type="entry name" value="MFS_1"/>
    <property type="match status" value="1"/>
</dbReference>
<organism evidence="9 10">
    <name type="scientific">Cudoniella acicularis</name>
    <dbReference type="NCBI Taxonomy" id="354080"/>
    <lineage>
        <taxon>Eukaryota</taxon>
        <taxon>Fungi</taxon>
        <taxon>Dikarya</taxon>
        <taxon>Ascomycota</taxon>
        <taxon>Pezizomycotina</taxon>
        <taxon>Leotiomycetes</taxon>
        <taxon>Helotiales</taxon>
        <taxon>Tricladiaceae</taxon>
        <taxon>Cudoniella</taxon>
    </lineage>
</organism>
<dbReference type="SUPFAM" id="SSF55729">
    <property type="entry name" value="Acyl-CoA N-acyltransferases (Nat)"/>
    <property type="match status" value="1"/>
</dbReference>
<feature type="transmembrane region" description="Helical" evidence="6">
    <location>
        <begin position="590"/>
        <end position="608"/>
    </location>
</feature>
<dbReference type="InterPro" id="IPR011701">
    <property type="entry name" value="MFS"/>
</dbReference>
<dbReference type="EMBL" id="JAAMPI010000157">
    <property type="protein sequence ID" value="KAF4634827.1"/>
    <property type="molecule type" value="Genomic_DNA"/>
</dbReference>
<evidence type="ECO:0000313" key="10">
    <source>
        <dbReference type="Proteomes" id="UP000566819"/>
    </source>
</evidence>
<evidence type="ECO:0000256" key="2">
    <source>
        <dbReference type="ARBA" id="ARBA00007520"/>
    </source>
</evidence>
<dbReference type="SUPFAM" id="SSF103473">
    <property type="entry name" value="MFS general substrate transporter"/>
    <property type="match status" value="1"/>
</dbReference>
<feature type="domain" description="Major facilitator superfamily (MFS) profile" evidence="7">
    <location>
        <begin position="239"/>
        <end position="707"/>
    </location>
</feature>
<dbReference type="Pfam" id="PF13508">
    <property type="entry name" value="Acetyltransf_7"/>
    <property type="match status" value="1"/>
</dbReference>
<name>A0A8H4W5R2_9HELO</name>
<dbReference type="InterPro" id="IPR020846">
    <property type="entry name" value="MFS_dom"/>
</dbReference>
<dbReference type="Gene3D" id="3.40.630.30">
    <property type="match status" value="1"/>
</dbReference>
<evidence type="ECO:0000259" key="7">
    <source>
        <dbReference type="PROSITE" id="PS50850"/>
    </source>
</evidence>
<comment type="similarity">
    <text evidence="2">Belongs to the major facilitator superfamily. TCR/Tet family.</text>
</comment>
<evidence type="ECO:0000259" key="8">
    <source>
        <dbReference type="PROSITE" id="PS51186"/>
    </source>
</evidence>
<dbReference type="Gene3D" id="1.20.1720.10">
    <property type="entry name" value="Multidrug resistance protein D"/>
    <property type="match status" value="1"/>
</dbReference>
<dbReference type="Proteomes" id="UP000566819">
    <property type="component" value="Unassembled WGS sequence"/>
</dbReference>
<dbReference type="AlphaFoldDB" id="A0A8H4W5R2"/>
<dbReference type="InterPro" id="IPR000182">
    <property type="entry name" value="GNAT_dom"/>
</dbReference>
<dbReference type="PROSITE" id="PS50850">
    <property type="entry name" value="MFS"/>
    <property type="match status" value="1"/>
</dbReference>
<sequence>MNMAPSLILKEATTRSEFDAIIDIAWLANYTPYRPLISGIFPISGPTTADREAAIVSSKDRYWKSHISDPSSHWFYVQDPESGEFLGGVQWQVHETNPYPNGPVPFDVDWWPEGEGRNFVAEMLKQLYAARHWWMQRPHIVPNMMSVHPKHRHRGIGGLLTTWGIEQAQKLGLECWLEASEPARFLYEKYGFQTLFKMVLSPEKANPSEEWLRWQHELSPTYFYVMWRPPNGVYEEGKTAMPWTRAIFLSALDTMIMTTALPTIADEFRASDSEFAWIGSAYFLGCLSTVPIWGKVSDIFGRKPILLITNALFLLGSLTGALSPSITALIGGRVIQALGAGGILTLVNICVGDLFSARERGGYYGVIGAVWAFAMACGPLIGGALTERLSWRWCFWINLPFDGLSLILIAFFLDIHTPKASFWKGLKRIGWAGSTTFASASVLVLLGLQFGGVSFPWASSTVICLLVFGILDFAVFVLTQWKIATLPLMPLRLFQSRSVLATLATCFCSSMNAVATIYFLPIYFQLVLSASPITSALYLLPTVIVLGIFCLVTGLLIKLTGSYALLMRTGFVAMAVGIGLFINLQSTLSWPRIVVFQIIAATGLGINYQAPLIAFQAQIAQPDIATGTATFQVVRVFSQAIGIVFGQVIFQSRVQVQVPSLKAAGVDAALLKALETGNTISRVKNIAELTGAQQSACNDAFSITVKD</sequence>
<accession>A0A8H4W5R2</accession>
<dbReference type="Gene3D" id="1.20.1250.20">
    <property type="entry name" value="MFS general substrate transporter like domains"/>
    <property type="match status" value="1"/>
</dbReference>
<proteinExistence type="inferred from homology"/>
<evidence type="ECO:0008006" key="11">
    <source>
        <dbReference type="Google" id="ProtNLM"/>
    </source>
</evidence>
<dbReference type="PRINTS" id="PR01036">
    <property type="entry name" value="TCRTETB"/>
</dbReference>
<dbReference type="CDD" id="cd04301">
    <property type="entry name" value="NAT_SF"/>
    <property type="match status" value="1"/>
</dbReference>
<feature type="transmembrane region" description="Helical" evidence="6">
    <location>
        <begin position="564"/>
        <end position="584"/>
    </location>
</feature>
<dbReference type="PANTHER" id="PTHR23501:SF102">
    <property type="entry name" value="DRUG TRANSPORTER, PUTATIVE (AFU_ORTHOLOGUE AFUA_3G08530)-RELATED"/>
    <property type="match status" value="1"/>
</dbReference>
<feature type="transmembrane region" description="Helical" evidence="6">
    <location>
        <begin position="457"/>
        <end position="478"/>
    </location>
</feature>
<evidence type="ECO:0000256" key="4">
    <source>
        <dbReference type="ARBA" id="ARBA00022989"/>
    </source>
</evidence>
<evidence type="ECO:0000256" key="3">
    <source>
        <dbReference type="ARBA" id="ARBA00022692"/>
    </source>
</evidence>
<feature type="transmembrane region" description="Helical" evidence="6">
    <location>
        <begin position="334"/>
        <end position="355"/>
    </location>
</feature>
<dbReference type="PANTHER" id="PTHR23501">
    <property type="entry name" value="MAJOR FACILITATOR SUPERFAMILY"/>
    <property type="match status" value="1"/>
</dbReference>
<feature type="transmembrane region" description="Helical" evidence="6">
    <location>
        <begin position="499"/>
        <end position="524"/>
    </location>
</feature>
<dbReference type="GO" id="GO:0005886">
    <property type="term" value="C:plasma membrane"/>
    <property type="evidence" value="ECO:0007669"/>
    <property type="project" value="TreeGrafter"/>
</dbReference>
<keyword evidence="5 6" id="KW-0472">Membrane</keyword>
<dbReference type="OrthoDB" id="10021397at2759"/>
<dbReference type="InterPro" id="IPR036259">
    <property type="entry name" value="MFS_trans_sf"/>
</dbReference>
<comment type="caution">
    <text evidence="9">The sequence shown here is derived from an EMBL/GenBank/DDBJ whole genome shotgun (WGS) entry which is preliminary data.</text>
</comment>
<evidence type="ECO:0000256" key="5">
    <source>
        <dbReference type="ARBA" id="ARBA00023136"/>
    </source>
</evidence>
<protein>
    <recommendedName>
        <fullName evidence="11">Major facilitator superfamily (MFS) profile domain-containing protein</fullName>
    </recommendedName>
</protein>
<comment type="subcellular location">
    <subcellularLocation>
        <location evidence="1">Membrane</location>
        <topology evidence="1">Multi-pass membrane protein</topology>
    </subcellularLocation>
</comment>
<feature type="transmembrane region" description="Helical" evidence="6">
    <location>
        <begin position="395"/>
        <end position="417"/>
    </location>
</feature>
<keyword evidence="4 6" id="KW-1133">Transmembrane helix</keyword>
<feature type="transmembrane region" description="Helical" evidence="6">
    <location>
        <begin position="305"/>
        <end position="322"/>
    </location>
</feature>
<keyword evidence="10" id="KW-1185">Reference proteome</keyword>
<keyword evidence="3 6" id="KW-0812">Transmembrane</keyword>
<feature type="domain" description="N-acetyltransferase" evidence="8">
    <location>
        <begin position="75"/>
        <end position="207"/>
    </location>
</feature>
<dbReference type="GO" id="GO:0016747">
    <property type="term" value="F:acyltransferase activity, transferring groups other than amino-acyl groups"/>
    <property type="evidence" value="ECO:0007669"/>
    <property type="project" value="InterPro"/>
</dbReference>
<evidence type="ECO:0000256" key="1">
    <source>
        <dbReference type="ARBA" id="ARBA00004141"/>
    </source>
</evidence>